<name>A0A6C0BIZ7_9ZZZZ</name>
<evidence type="ECO:0000313" key="1">
    <source>
        <dbReference type="EMBL" id="QHS92325.1"/>
    </source>
</evidence>
<protein>
    <submittedName>
        <fullName evidence="1">Uncharacterized protein</fullName>
    </submittedName>
</protein>
<sequence length="337" mass="38275">MTQKSEGQLSETLDEKCKKMNGSLQWAEDGILTVCALPRKKYEDDTVVLFSAKEKVPSVTDDVKSQYVEYFHNVYPSTSKVFWNRMPVAWLRQFYENLEIWYNFPGHPAGSQEVRSAFKPFYRVPDTVNLQQYTQRTGFADHTWIEVFHSGHMNTDFYIPNEMFAGTFYYPTKGSGVFLPLGHSLVALNKIDAFKKLGVPNDVILANADPSFLRWLRREEKALTQSSGSTMTPEEIKQLALDNQIKKMAMGTNKTRTKEGWCYYGFGSQGDGLLAKAALQAGYDTIQLLHEAQRGCDPQGVLDGFELIDLRNPIVSARSLRMAVPNNYFDSVLPETK</sequence>
<accession>A0A6C0BIZ7</accession>
<dbReference type="EMBL" id="MN739177">
    <property type="protein sequence ID" value="QHS92325.1"/>
    <property type="molecule type" value="Genomic_DNA"/>
</dbReference>
<reference evidence="1" key="1">
    <citation type="journal article" date="2020" name="Nature">
        <title>Giant virus diversity and host interactions through global metagenomics.</title>
        <authorList>
            <person name="Schulz F."/>
            <person name="Roux S."/>
            <person name="Paez-Espino D."/>
            <person name="Jungbluth S."/>
            <person name="Walsh D.A."/>
            <person name="Denef V.J."/>
            <person name="McMahon K.D."/>
            <person name="Konstantinidis K.T."/>
            <person name="Eloe-Fadrosh E.A."/>
            <person name="Kyrpides N.C."/>
            <person name="Woyke T."/>
        </authorList>
    </citation>
    <scope>NUCLEOTIDE SEQUENCE</scope>
    <source>
        <strain evidence="1">GVMAG-M-3300014204-73</strain>
    </source>
</reference>
<organism evidence="1">
    <name type="scientific">viral metagenome</name>
    <dbReference type="NCBI Taxonomy" id="1070528"/>
    <lineage>
        <taxon>unclassified sequences</taxon>
        <taxon>metagenomes</taxon>
        <taxon>organismal metagenomes</taxon>
    </lineage>
</organism>
<dbReference type="AlphaFoldDB" id="A0A6C0BIZ7"/>
<proteinExistence type="predicted"/>